<dbReference type="EMBL" id="CABFOC020000046">
    <property type="protein sequence ID" value="CAH0054104.1"/>
    <property type="molecule type" value="Genomic_DNA"/>
</dbReference>
<evidence type="ECO:0000313" key="2">
    <source>
        <dbReference type="EMBL" id="CAH0054104.1"/>
    </source>
</evidence>
<dbReference type="AlphaFoldDB" id="A0A9N9ZF88"/>
<sequence length="65" mass="7809">MPRAKVIKGSIYAMPARMWRHSIHSFLELLHRRLPDSYEYMLTFIYLAYTIIALLYETIPNFEDT</sequence>
<comment type="caution">
    <text evidence="2">The sequence shown here is derived from an EMBL/GenBank/DDBJ whole genome shotgun (WGS) entry which is preliminary data.</text>
</comment>
<gene>
    <name evidence="2" type="ORF">CSOL1703_00015297</name>
</gene>
<evidence type="ECO:0000256" key="1">
    <source>
        <dbReference type="SAM" id="Phobius"/>
    </source>
</evidence>
<proteinExistence type="predicted"/>
<evidence type="ECO:0000313" key="3">
    <source>
        <dbReference type="Proteomes" id="UP000775872"/>
    </source>
</evidence>
<feature type="transmembrane region" description="Helical" evidence="1">
    <location>
        <begin position="40"/>
        <end position="59"/>
    </location>
</feature>
<accession>A0A9N9ZF88</accession>
<dbReference type="Proteomes" id="UP000775872">
    <property type="component" value="Unassembled WGS sequence"/>
</dbReference>
<dbReference type="OrthoDB" id="2017974at2759"/>
<keyword evidence="1" id="KW-1133">Transmembrane helix</keyword>
<reference evidence="3" key="1">
    <citation type="submission" date="2019-06" db="EMBL/GenBank/DDBJ databases">
        <authorList>
            <person name="Broberg M."/>
        </authorList>
    </citation>
    <scope>NUCLEOTIDE SEQUENCE [LARGE SCALE GENOMIC DNA]</scope>
</reference>
<protein>
    <submittedName>
        <fullName evidence="2">Uncharacterized protein</fullName>
    </submittedName>
</protein>
<keyword evidence="3" id="KW-1185">Reference proteome</keyword>
<organism evidence="2 3">
    <name type="scientific">Clonostachys solani</name>
    <dbReference type="NCBI Taxonomy" id="160281"/>
    <lineage>
        <taxon>Eukaryota</taxon>
        <taxon>Fungi</taxon>
        <taxon>Dikarya</taxon>
        <taxon>Ascomycota</taxon>
        <taxon>Pezizomycotina</taxon>
        <taxon>Sordariomycetes</taxon>
        <taxon>Hypocreomycetidae</taxon>
        <taxon>Hypocreales</taxon>
        <taxon>Bionectriaceae</taxon>
        <taxon>Clonostachys</taxon>
    </lineage>
</organism>
<keyword evidence="1" id="KW-0472">Membrane</keyword>
<name>A0A9N9ZF88_9HYPO</name>
<reference evidence="2 3" key="2">
    <citation type="submission" date="2021-10" db="EMBL/GenBank/DDBJ databases">
        <authorList>
            <person name="Piombo E."/>
        </authorList>
    </citation>
    <scope>NUCLEOTIDE SEQUENCE [LARGE SCALE GENOMIC DNA]</scope>
</reference>
<keyword evidence="1" id="KW-0812">Transmembrane</keyword>